<accession>A0AAJ1EXZ7</accession>
<dbReference type="Proteomes" id="UP001200537">
    <property type="component" value="Unassembled WGS sequence"/>
</dbReference>
<keyword evidence="1" id="KW-1133">Transmembrane helix</keyword>
<name>A0AAJ1EXZ7_9ACTO</name>
<feature type="transmembrane region" description="Helical" evidence="1">
    <location>
        <begin position="6"/>
        <end position="27"/>
    </location>
</feature>
<dbReference type="RefSeq" id="WP_024058818.1">
    <property type="nucleotide sequence ID" value="NZ_JAGZVZ010000010.1"/>
</dbReference>
<dbReference type="EMBL" id="JAKNHJ010000006">
    <property type="protein sequence ID" value="MCG4617706.1"/>
    <property type="molecule type" value="Genomic_DNA"/>
</dbReference>
<evidence type="ECO:0000313" key="3">
    <source>
        <dbReference type="Proteomes" id="UP001200537"/>
    </source>
</evidence>
<gene>
    <name evidence="2" type="ORF">L0M99_04240</name>
</gene>
<keyword evidence="1" id="KW-0472">Membrane</keyword>
<comment type="caution">
    <text evidence="2">The sequence shown here is derived from an EMBL/GenBank/DDBJ whole genome shotgun (WGS) entry which is preliminary data.</text>
</comment>
<evidence type="ECO:0000313" key="2">
    <source>
        <dbReference type="EMBL" id="MCG4617706.1"/>
    </source>
</evidence>
<dbReference type="InterPro" id="IPR009293">
    <property type="entry name" value="UPF0478"/>
</dbReference>
<dbReference type="Pfam" id="PF06103">
    <property type="entry name" value="DUF948"/>
    <property type="match status" value="1"/>
</dbReference>
<evidence type="ECO:0000256" key="1">
    <source>
        <dbReference type="SAM" id="Phobius"/>
    </source>
</evidence>
<keyword evidence="1" id="KW-0812">Transmembrane</keyword>
<protein>
    <submittedName>
        <fullName evidence="2">DUF948 domain-containing protein</fullName>
    </submittedName>
</protein>
<proteinExistence type="predicted"/>
<dbReference type="AlphaFoldDB" id="A0AAJ1EXZ7"/>
<sequence>MSVGEVASLIAALAFLLLVVFLAIPLWKLGKVFDQLQGSIKQVAADTGDTVKEVSQTVRDANAQLVRVDAVTTSAAQVAQDISAVSTLVSSTFAGPLIKLSAFSYAARRMFNRKGQD</sequence>
<reference evidence="2" key="1">
    <citation type="submission" date="2022-01" db="EMBL/GenBank/DDBJ databases">
        <title>Collection of gut derived symbiotic bacterial strains cultured from healthy donors.</title>
        <authorList>
            <person name="Lin H."/>
            <person name="Kohout C."/>
            <person name="Waligurski E."/>
            <person name="Pamer E.G."/>
        </authorList>
    </citation>
    <scope>NUCLEOTIDE SEQUENCE</scope>
    <source>
        <strain evidence="2">DFI.7.46</strain>
    </source>
</reference>
<organism evidence="2 3">
    <name type="scientific">Varibaculum cambriense</name>
    <dbReference type="NCBI Taxonomy" id="184870"/>
    <lineage>
        <taxon>Bacteria</taxon>
        <taxon>Bacillati</taxon>
        <taxon>Actinomycetota</taxon>
        <taxon>Actinomycetes</taxon>
        <taxon>Actinomycetales</taxon>
        <taxon>Actinomycetaceae</taxon>
        <taxon>Varibaculum</taxon>
    </lineage>
</organism>